<dbReference type="CDD" id="cd00085">
    <property type="entry name" value="HNHc"/>
    <property type="match status" value="1"/>
</dbReference>
<proteinExistence type="predicted"/>
<keyword evidence="3" id="KW-1185">Reference proteome</keyword>
<accession>A0A4U5WML0</accession>
<name>A0A4U5WML0_STRLS</name>
<dbReference type="RefSeq" id="WP_137309272.1">
    <property type="nucleotide sequence ID" value="NZ_SZNQ01000001.1"/>
</dbReference>
<dbReference type="EMBL" id="SZNQ01000001">
    <property type="protein sequence ID" value="TKT03424.1"/>
    <property type="molecule type" value="Genomic_DNA"/>
</dbReference>
<dbReference type="InterPro" id="IPR003615">
    <property type="entry name" value="HNH_nuc"/>
</dbReference>
<sequence length="266" mass="30313">MRKIKIDENGNKICPGCQEGKPREAYYTTKGKASSRCKVCVDKQNKAWQQANPEKYEAAQREWRAENEGRTYTDVDGYTKYVGFAHPIATPSGITPYHRVVLFDKIGPGEHECHWCGKSVSWAIRFQDDYERGLVVDHVNGIKNDNRPENLVPSCQRCNTVRMVPIREALKPLCAFEGCGNKVVGKKDLCQGHHMQQYLGKELKPLRVLAYRDENGKKCKSCGTYKTWDHYYQRSSGKGYQPTCKPCMIASNRQNTLNRQAKEVAA</sequence>
<gene>
    <name evidence="2" type="ORF">E4U91_27240</name>
</gene>
<protein>
    <recommendedName>
        <fullName evidence="1">HNH nuclease domain-containing protein</fullName>
    </recommendedName>
</protein>
<comment type="caution">
    <text evidence="2">The sequence shown here is derived from an EMBL/GenBank/DDBJ whole genome shotgun (WGS) entry which is preliminary data.</text>
</comment>
<reference evidence="2 3" key="1">
    <citation type="submission" date="2019-04" db="EMBL/GenBank/DDBJ databases">
        <title>Streptomyces lasaliensis sp. nov., an Actinomycete isolated from soil which produces the polyether antibiotic lasalocid.</title>
        <authorList>
            <person name="Erwin G."/>
            <person name="Haber C."/>
        </authorList>
    </citation>
    <scope>NUCLEOTIDE SEQUENCE [LARGE SCALE GENOMIC DNA]</scope>
    <source>
        <strain evidence="2 3">X-537</strain>
    </source>
</reference>
<dbReference type="AlphaFoldDB" id="A0A4U5WML0"/>
<dbReference type="Pfam" id="PF13392">
    <property type="entry name" value="HNH_3"/>
    <property type="match status" value="1"/>
</dbReference>
<evidence type="ECO:0000313" key="3">
    <source>
        <dbReference type="Proteomes" id="UP000305929"/>
    </source>
</evidence>
<dbReference type="SUPFAM" id="SSF54060">
    <property type="entry name" value="His-Me finger endonucleases"/>
    <property type="match status" value="1"/>
</dbReference>
<dbReference type="Proteomes" id="UP000305929">
    <property type="component" value="Unassembled WGS sequence"/>
</dbReference>
<organism evidence="2 3">
    <name type="scientific">Streptomyces lasalocidi</name>
    <name type="common">Streptomyces lasaliensis</name>
    <dbReference type="NCBI Taxonomy" id="324833"/>
    <lineage>
        <taxon>Bacteria</taxon>
        <taxon>Bacillati</taxon>
        <taxon>Actinomycetota</taxon>
        <taxon>Actinomycetes</taxon>
        <taxon>Kitasatosporales</taxon>
        <taxon>Streptomycetaceae</taxon>
        <taxon>Streptomyces</taxon>
    </lineage>
</organism>
<evidence type="ECO:0000313" key="2">
    <source>
        <dbReference type="EMBL" id="TKT03424.1"/>
    </source>
</evidence>
<dbReference type="Gene3D" id="1.10.30.50">
    <property type="match status" value="1"/>
</dbReference>
<evidence type="ECO:0000259" key="1">
    <source>
        <dbReference type="Pfam" id="PF13392"/>
    </source>
</evidence>
<dbReference type="OrthoDB" id="581550at2"/>
<feature type="domain" description="HNH nuclease" evidence="1">
    <location>
        <begin position="132"/>
        <end position="152"/>
    </location>
</feature>
<dbReference type="InterPro" id="IPR044925">
    <property type="entry name" value="His-Me_finger_sf"/>
</dbReference>